<dbReference type="EMBL" id="SGXE01000002">
    <property type="protein sequence ID" value="RZS93208.1"/>
    <property type="molecule type" value="Genomic_DNA"/>
</dbReference>
<dbReference type="Proteomes" id="UP000292262">
    <property type="component" value="Unassembled WGS sequence"/>
</dbReference>
<comment type="caution">
    <text evidence="1">The sequence shown here is derived from an EMBL/GenBank/DDBJ whole genome shotgun (WGS) entry which is preliminary data.</text>
</comment>
<sequence length="232" mass="27289">MNQITTITFFKYKGIFNKFWALRMMGLMPLRLKSIAGQSFYRLMGSGQNKFKPWPNWSVYALLQVWDNEASADLFFAESNVIDKFKSKSEHHYTLFLKNISAKGSWIGKNPFQRSTSLDPNQNKIAVITRATIKWNKLFRFWNYVPISRKDLVHNKGLLYTQGIGTIPFLQMATFSLWKDKEALLEFAYKQPHHAKAITKTKKLNWYREELFSRFQPFKSLGNWSDEGLTDF</sequence>
<evidence type="ECO:0000313" key="1">
    <source>
        <dbReference type="EMBL" id="RZS93208.1"/>
    </source>
</evidence>
<proteinExistence type="predicted"/>
<dbReference type="OrthoDB" id="1122317at2"/>
<accession>A0A4Q7P1L3</accession>
<dbReference type="GO" id="GO:0004497">
    <property type="term" value="F:monooxygenase activity"/>
    <property type="evidence" value="ECO:0007669"/>
    <property type="project" value="UniProtKB-KW"/>
</dbReference>
<keyword evidence="1" id="KW-0560">Oxidoreductase</keyword>
<dbReference type="InterPro" id="IPR049574">
    <property type="entry name" value="CrtA-like"/>
</dbReference>
<keyword evidence="2" id="KW-1185">Reference proteome</keyword>
<gene>
    <name evidence="1" type="ORF">EV197_1780</name>
</gene>
<reference evidence="1 2" key="1">
    <citation type="submission" date="2019-02" db="EMBL/GenBank/DDBJ databases">
        <title>Genomic Encyclopedia of Type Strains, Phase IV (KMG-IV): sequencing the most valuable type-strain genomes for metagenomic binning, comparative biology and taxonomic classification.</title>
        <authorList>
            <person name="Goeker M."/>
        </authorList>
    </citation>
    <scope>NUCLEOTIDE SEQUENCE [LARGE SCALE GENOMIC DNA]</scope>
    <source>
        <strain evidence="1 2">DSM 17196</strain>
    </source>
</reference>
<dbReference type="RefSeq" id="WP_130286352.1">
    <property type="nucleotide sequence ID" value="NZ_SGXE01000002.1"/>
</dbReference>
<evidence type="ECO:0000313" key="2">
    <source>
        <dbReference type="Proteomes" id="UP000292262"/>
    </source>
</evidence>
<keyword evidence="1" id="KW-0503">Monooxygenase</keyword>
<dbReference type="CDD" id="cd21650">
    <property type="entry name" value="CrtA-like"/>
    <property type="match status" value="1"/>
</dbReference>
<dbReference type="AlphaFoldDB" id="A0A4Q7P1L3"/>
<protein>
    <submittedName>
        <fullName evidence="1">Spheroidene monooxygenase</fullName>
    </submittedName>
</protein>
<name>A0A4Q7P1L3_9FLAO</name>
<organism evidence="1 2">
    <name type="scientific">Aquimarina brevivitae</name>
    <dbReference type="NCBI Taxonomy" id="323412"/>
    <lineage>
        <taxon>Bacteria</taxon>
        <taxon>Pseudomonadati</taxon>
        <taxon>Bacteroidota</taxon>
        <taxon>Flavobacteriia</taxon>
        <taxon>Flavobacteriales</taxon>
        <taxon>Flavobacteriaceae</taxon>
        <taxon>Aquimarina</taxon>
    </lineage>
</organism>